<sequence length="64" mass="6747">MKKKLSQPDGLTFPSSPADCLGTTTTLARPSHSHRDSSGNQQGLLLLLLLLLLCIPGKSSVKSS</sequence>
<name>A0A5B7DGY9_PORTR</name>
<comment type="caution">
    <text evidence="2">The sequence shown here is derived from an EMBL/GenBank/DDBJ whole genome shotgun (WGS) entry which is preliminary data.</text>
</comment>
<evidence type="ECO:0000313" key="2">
    <source>
        <dbReference type="EMBL" id="MPC20751.1"/>
    </source>
</evidence>
<dbReference type="EMBL" id="VSRR010000906">
    <property type="protein sequence ID" value="MPC20751.1"/>
    <property type="molecule type" value="Genomic_DNA"/>
</dbReference>
<keyword evidence="3" id="KW-1185">Reference proteome</keyword>
<protein>
    <submittedName>
        <fullName evidence="2">Uncharacterized protein</fullName>
    </submittedName>
</protein>
<organism evidence="2 3">
    <name type="scientific">Portunus trituberculatus</name>
    <name type="common">Swimming crab</name>
    <name type="synonym">Neptunus trituberculatus</name>
    <dbReference type="NCBI Taxonomy" id="210409"/>
    <lineage>
        <taxon>Eukaryota</taxon>
        <taxon>Metazoa</taxon>
        <taxon>Ecdysozoa</taxon>
        <taxon>Arthropoda</taxon>
        <taxon>Crustacea</taxon>
        <taxon>Multicrustacea</taxon>
        <taxon>Malacostraca</taxon>
        <taxon>Eumalacostraca</taxon>
        <taxon>Eucarida</taxon>
        <taxon>Decapoda</taxon>
        <taxon>Pleocyemata</taxon>
        <taxon>Brachyura</taxon>
        <taxon>Eubrachyura</taxon>
        <taxon>Portunoidea</taxon>
        <taxon>Portunidae</taxon>
        <taxon>Portuninae</taxon>
        <taxon>Portunus</taxon>
    </lineage>
</organism>
<dbReference type="AlphaFoldDB" id="A0A5B7DGY9"/>
<gene>
    <name evidence="2" type="ORF">E2C01_013708</name>
</gene>
<evidence type="ECO:0000313" key="3">
    <source>
        <dbReference type="Proteomes" id="UP000324222"/>
    </source>
</evidence>
<proteinExistence type="predicted"/>
<evidence type="ECO:0000256" key="1">
    <source>
        <dbReference type="SAM" id="MobiDB-lite"/>
    </source>
</evidence>
<accession>A0A5B7DGY9</accession>
<reference evidence="2 3" key="1">
    <citation type="submission" date="2019-05" db="EMBL/GenBank/DDBJ databases">
        <title>Another draft genome of Portunus trituberculatus and its Hox gene families provides insights of decapod evolution.</title>
        <authorList>
            <person name="Jeong J.-H."/>
            <person name="Song I."/>
            <person name="Kim S."/>
            <person name="Choi T."/>
            <person name="Kim D."/>
            <person name="Ryu S."/>
            <person name="Kim W."/>
        </authorList>
    </citation>
    <scope>NUCLEOTIDE SEQUENCE [LARGE SCALE GENOMIC DNA]</scope>
    <source>
        <tissue evidence="2">Muscle</tissue>
    </source>
</reference>
<feature type="region of interest" description="Disordered" evidence="1">
    <location>
        <begin position="1"/>
        <end position="39"/>
    </location>
</feature>
<dbReference type="Proteomes" id="UP000324222">
    <property type="component" value="Unassembled WGS sequence"/>
</dbReference>